<feature type="domain" description="BFD-like [2Fe-2S]-binding" evidence="10">
    <location>
        <begin position="480"/>
        <end position="528"/>
    </location>
</feature>
<dbReference type="Pfam" id="PF18267">
    <property type="entry name" value="Rubredoxin_C"/>
    <property type="match status" value="1"/>
</dbReference>
<dbReference type="GO" id="GO:0046872">
    <property type="term" value="F:metal ion binding"/>
    <property type="evidence" value="ECO:0007669"/>
    <property type="project" value="UniProtKB-KW"/>
</dbReference>
<dbReference type="InterPro" id="IPR050260">
    <property type="entry name" value="FAD-bd_OxRdtase"/>
</dbReference>
<dbReference type="PRINTS" id="PR00368">
    <property type="entry name" value="FADPNR"/>
</dbReference>
<dbReference type="Gene3D" id="3.30.413.10">
    <property type="entry name" value="Sulfite Reductase Hemoprotein, domain 1"/>
    <property type="match status" value="1"/>
</dbReference>
<dbReference type="NCBIfam" id="TIGR02374">
    <property type="entry name" value="nitri_red_nirB"/>
    <property type="match status" value="1"/>
</dbReference>
<evidence type="ECO:0000259" key="11">
    <source>
        <dbReference type="Pfam" id="PF07992"/>
    </source>
</evidence>
<evidence type="ECO:0000256" key="6">
    <source>
        <dbReference type="ARBA" id="ARBA00023004"/>
    </source>
</evidence>
<accession>A0A841SNU4</accession>
<dbReference type="AlphaFoldDB" id="A0A841SNU4"/>
<evidence type="ECO:0000313" key="14">
    <source>
        <dbReference type="Proteomes" id="UP000535838"/>
    </source>
</evidence>
<evidence type="ECO:0000256" key="7">
    <source>
        <dbReference type="ARBA" id="ARBA00023014"/>
    </source>
</evidence>
<dbReference type="GO" id="GO:0098809">
    <property type="term" value="F:nitrite reductase activity"/>
    <property type="evidence" value="ECO:0007669"/>
    <property type="project" value="InterPro"/>
</dbReference>
<keyword evidence="7" id="KW-0411">Iron-sulfur</keyword>
<keyword evidence="3" id="KW-0001">2Fe-2S</keyword>
<dbReference type="Gene3D" id="3.50.50.60">
    <property type="entry name" value="FAD/NAD(P)-binding domain"/>
    <property type="match status" value="2"/>
</dbReference>
<protein>
    <submittedName>
        <fullName evidence="13">NAD(P)/FAD-dependent oxidoreductase</fullName>
    </submittedName>
</protein>
<dbReference type="InterPro" id="IPR041854">
    <property type="entry name" value="BFD-like_2Fe2S-bd_dom_sf"/>
</dbReference>
<comment type="caution">
    <text evidence="13">The sequence shown here is derived from an EMBL/GenBank/DDBJ whole genome shotgun (WGS) entry which is preliminary data.</text>
</comment>
<proteinExistence type="predicted"/>
<evidence type="ECO:0000256" key="8">
    <source>
        <dbReference type="ARBA" id="ARBA00023063"/>
    </source>
</evidence>
<dbReference type="SUPFAM" id="SSF51905">
    <property type="entry name" value="FAD/NAD(P)-binding domain"/>
    <property type="match status" value="2"/>
</dbReference>
<dbReference type="PANTHER" id="PTHR43429:SF3">
    <property type="entry name" value="NITRITE REDUCTASE [NAD(P)H]"/>
    <property type="match status" value="1"/>
</dbReference>
<evidence type="ECO:0000259" key="10">
    <source>
        <dbReference type="Pfam" id="PF04324"/>
    </source>
</evidence>
<dbReference type="GO" id="GO:0050661">
    <property type="term" value="F:NADP binding"/>
    <property type="evidence" value="ECO:0007669"/>
    <property type="project" value="InterPro"/>
</dbReference>
<dbReference type="FunFam" id="1.10.10.1100:FF:000002">
    <property type="entry name" value="Nitrite reductase large subunit"/>
    <property type="match status" value="1"/>
</dbReference>
<keyword evidence="4" id="KW-0479">Metal-binding</keyword>
<keyword evidence="6" id="KW-0408">Iron</keyword>
<dbReference type="SUPFAM" id="SSF56014">
    <property type="entry name" value="Nitrite and sulphite reductase 4Fe-4S domain-like"/>
    <property type="match status" value="1"/>
</dbReference>
<dbReference type="InterPro" id="IPR007419">
    <property type="entry name" value="BFD-like_2Fe2S-bd_dom"/>
</dbReference>
<gene>
    <name evidence="13" type="ORF">H7B67_05800</name>
</gene>
<comment type="cofactor">
    <cofactor evidence="1">
        <name>FAD</name>
        <dbReference type="ChEBI" id="CHEBI:57692"/>
    </cofactor>
</comment>
<dbReference type="InterPro" id="IPR045854">
    <property type="entry name" value="NO2/SO3_Rdtase_4Fe4S_sf"/>
</dbReference>
<dbReference type="Gene3D" id="3.30.390.30">
    <property type="match status" value="1"/>
</dbReference>
<keyword evidence="5" id="KW-0274">FAD</keyword>
<evidence type="ECO:0000256" key="3">
    <source>
        <dbReference type="ARBA" id="ARBA00022714"/>
    </source>
</evidence>
<keyword evidence="8" id="KW-0534">Nitrate assimilation</keyword>
<evidence type="ECO:0000256" key="2">
    <source>
        <dbReference type="ARBA" id="ARBA00022630"/>
    </source>
</evidence>
<keyword evidence="2" id="KW-0285">Flavoprotein</keyword>
<evidence type="ECO:0000259" key="12">
    <source>
        <dbReference type="Pfam" id="PF18267"/>
    </source>
</evidence>
<feature type="domain" description="BFD-like [2Fe-2S]-binding" evidence="10">
    <location>
        <begin position="414"/>
        <end position="462"/>
    </location>
</feature>
<dbReference type="GO" id="GO:0050660">
    <property type="term" value="F:flavin adenine dinucleotide binding"/>
    <property type="evidence" value="ECO:0007669"/>
    <property type="project" value="InterPro"/>
</dbReference>
<sequence>MSKMRLVVVGNGMAGVRCVEEICELAPDKYEITIIGSEPHPNYNRILLSKVLQGDASMEEIILNPWQWYEERGIRLFAGQKAVRVDTDVKFVETQTGLRLEYDRLILATGSSAFIPQLPGIGKPGVIAFRSMEDCRKMVEAAGQYRRAVVIGGGLLGLEAARGLLNLGMEVTVIHNASYLMNRQLDRTSAEMLRKELESQGMQFLFGKLTERILGRKRAEGVQFSDGSKQRADLIVMAVGIRPNVELGKTSGIHVNRAFVVDDYLRTNVPDVYAVGECAEHEGIVYGLVAPLYEQGKVLARRLCDAETEPYRGSIPYAQLKVSGVDVYSVGRIDDGEGEIAYQSLDGIQGTYKKILTDRGKISGAILYGDISEGSKLLQHLKRGTDISAIARTFSSGGGDRGEDAAASMPESEIVCNCNSVSKAAIIRAVQEGGLKTVEEVKERTKASGSCGGCKPMVSAVLRLAQSGAVQATVEKEPAVCGCTELGHSALKAILEERRFARLDQAMAELGWRTPSGCTSCRPAILYYSRDGESLNKKRAEWDSVKLSYGTGGDFEQAAGIGLTLEHSLSGLRLPNPLTIAVDVGSKGRGGLLVKELGISLAPAGWEIYAGGNETIPVRQAQLIAVEPSLGTAVDLIVACCVWYGNSAYYGEPMWRWLDRIGLIGVRERLLDPEARVDLLLEKPAGASDPKIAIGAGWGEGHAGD</sequence>
<dbReference type="CDD" id="cd19943">
    <property type="entry name" value="NirB_Fer2_BFD-like_1"/>
    <property type="match status" value="1"/>
</dbReference>
<dbReference type="InterPro" id="IPR023753">
    <property type="entry name" value="FAD/NAD-binding_dom"/>
</dbReference>
<evidence type="ECO:0000256" key="5">
    <source>
        <dbReference type="ARBA" id="ARBA00022827"/>
    </source>
</evidence>
<dbReference type="PANTHER" id="PTHR43429">
    <property type="entry name" value="PYRIDINE NUCLEOTIDE-DISULFIDE OXIDOREDUCTASE DOMAIN-CONTAINING"/>
    <property type="match status" value="1"/>
</dbReference>
<dbReference type="Pfam" id="PF04324">
    <property type="entry name" value="Fer2_BFD"/>
    <property type="match status" value="2"/>
</dbReference>
<dbReference type="CDD" id="cd19944">
    <property type="entry name" value="NirB_Fer2_BFD-like_2"/>
    <property type="match status" value="1"/>
</dbReference>
<evidence type="ECO:0000313" key="13">
    <source>
        <dbReference type="EMBL" id="MBB6633614.1"/>
    </source>
</evidence>
<keyword evidence="14" id="KW-1185">Reference proteome</keyword>
<dbReference type="InterPro" id="IPR036188">
    <property type="entry name" value="FAD/NAD-bd_sf"/>
</dbReference>
<feature type="domain" description="FAD/NAD(P)-binding" evidence="11">
    <location>
        <begin position="5"/>
        <end position="281"/>
    </location>
</feature>
<dbReference type="GO" id="GO:0051537">
    <property type="term" value="F:2 iron, 2 sulfur cluster binding"/>
    <property type="evidence" value="ECO:0007669"/>
    <property type="project" value="UniProtKB-KW"/>
</dbReference>
<reference evidence="13 14" key="1">
    <citation type="submission" date="2020-08" db="EMBL/GenBank/DDBJ databases">
        <title>Cohnella phylogeny.</title>
        <authorList>
            <person name="Dunlap C."/>
        </authorList>
    </citation>
    <scope>NUCLEOTIDE SEQUENCE [LARGE SCALE GENOMIC DNA]</scope>
    <source>
        <strain evidence="13 14">DSM 25241</strain>
    </source>
</reference>
<dbReference type="GO" id="GO:0042128">
    <property type="term" value="P:nitrate assimilation"/>
    <property type="evidence" value="ECO:0007669"/>
    <property type="project" value="UniProtKB-KW"/>
</dbReference>
<organism evidence="13 14">
    <name type="scientific">Cohnella thailandensis</name>
    <dbReference type="NCBI Taxonomy" id="557557"/>
    <lineage>
        <taxon>Bacteria</taxon>
        <taxon>Bacillati</taxon>
        <taxon>Bacillota</taxon>
        <taxon>Bacilli</taxon>
        <taxon>Bacillales</taxon>
        <taxon>Paenibacillaceae</taxon>
        <taxon>Cohnella</taxon>
    </lineage>
</organism>
<dbReference type="InterPro" id="IPR016156">
    <property type="entry name" value="FAD/NAD-linked_Rdtase_dimer_sf"/>
</dbReference>
<evidence type="ECO:0000256" key="1">
    <source>
        <dbReference type="ARBA" id="ARBA00001974"/>
    </source>
</evidence>
<evidence type="ECO:0000256" key="4">
    <source>
        <dbReference type="ARBA" id="ARBA00022723"/>
    </source>
</evidence>
<name>A0A841SNU4_9BACL</name>
<dbReference type="PRINTS" id="PR00411">
    <property type="entry name" value="PNDRDTASEI"/>
</dbReference>
<evidence type="ECO:0000256" key="9">
    <source>
        <dbReference type="ARBA" id="ARBA00034078"/>
    </source>
</evidence>
<dbReference type="EMBL" id="JACJVQ010000005">
    <property type="protein sequence ID" value="MBB6633614.1"/>
    <property type="molecule type" value="Genomic_DNA"/>
</dbReference>
<comment type="cofactor">
    <cofactor evidence="9">
        <name>[2Fe-2S] cluster</name>
        <dbReference type="ChEBI" id="CHEBI:190135"/>
    </cofactor>
</comment>
<dbReference type="Pfam" id="PF07992">
    <property type="entry name" value="Pyr_redox_2"/>
    <property type="match status" value="1"/>
</dbReference>
<dbReference type="FunFam" id="3.50.50.60:FF:000033">
    <property type="entry name" value="Nitrite reductase [NAD(P)H], large subunit"/>
    <property type="match status" value="1"/>
</dbReference>
<dbReference type="InterPro" id="IPR012744">
    <property type="entry name" value="Nitri_red_NirB"/>
</dbReference>
<dbReference type="RefSeq" id="WP_185118849.1">
    <property type="nucleotide sequence ID" value="NZ_JACJVQ010000005.1"/>
</dbReference>
<feature type="domain" description="NADH-rubredoxin oxidoreductase C-terminal" evidence="12">
    <location>
        <begin position="316"/>
        <end position="384"/>
    </location>
</feature>
<dbReference type="InterPro" id="IPR041575">
    <property type="entry name" value="Rubredoxin_C"/>
</dbReference>
<dbReference type="Proteomes" id="UP000535838">
    <property type="component" value="Unassembled WGS sequence"/>
</dbReference>
<dbReference type="Gene3D" id="1.10.10.1100">
    <property type="entry name" value="BFD-like [2Fe-2S]-binding domain"/>
    <property type="match status" value="1"/>
</dbReference>